<evidence type="ECO:0000313" key="1">
    <source>
        <dbReference type="EMBL" id="GAI83031.1"/>
    </source>
</evidence>
<gene>
    <name evidence="1" type="ORF">S12H4_26505</name>
</gene>
<sequence length="84" mass="8759">MTIKLKNDSATTLTAAALIADLTLTVADTGSMPALAAGQSFTATLSDGVNYERVTVTDVATGLLTLSARGIESTVKRDWAIDER</sequence>
<comment type="caution">
    <text evidence="1">The sequence shown here is derived from an EMBL/GenBank/DDBJ whole genome shotgun (WGS) entry which is preliminary data.</text>
</comment>
<name>X1SV86_9ZZZZ</name>
<dbReference type="EMBL" id="BARW01015045">
    <property type="protein sequence ID" value="GAI83031.1"/>
    <property type="molecule type" value="Genomic_DNA"/>
</dbReference>
<protein>
    <submittedName>
        <fullName evidence="1">Uncharacterized protein</fullName>
    </submittedName>
</protein>
<reference evidence="1" key="1">
    <citation type="journal article" date="2014" name="Front. Microbiol.">
        <title>High frequency of phylogenetically diverse reductive dehalogenase-homologous genes in deep subseafloor sedimentary metagenomes.</title>
        <authorList>
            <person name="Kawai M."/>
            <person name="Futagami T."/>
            <person name="Toyoda A."/>
            <person name="Takaki Y."/>
            <person name="Nishi S."/>
            <person name="Hori S."/>
            <person name="Arai W."/>
            <person name="Tsubouchi T."/>
            <person name="Morono Y."/>
            <person name="Uchiyama I."/>
            <person name="Ito T."/>
            <person name="Fujiyama A."/>
            <person name="Inagaki F."/>
            <person name="Takami H."/>
        </authorList>
    </citation>
    <scope>NUCLEOTIDE SEQUENCE</scope>
    <source>
        <strain evidence="1">Expedition CK06-06</strain>
    </source>
</reference>
<dbReference type="AlphaFoldDB" id="X1SV86"/>
<proteinExistence type="predicted"/>
<organism evidence="1">
    <name type="scientific">marine sediment metagenome</name>
    <dbReference type="NCBI Taxonomy" id="412755"/>
    <lineage>
        <taxon>unclassified sequences</taxon>
        <taxon>metagenomes</taxon>
        <taxon>ecological metagenomes</taxon>
    </lineage>
</organism>
<accession>X1SV86</accession>